<dbReference type="Pfam" id="PF04777">
    <property type="entry name" value="Evr1_Alr"/>
    <property type="match status" value="1"/>
</dbReference>
<evidence type="ECO:0000256" key="8">
    <source>
        <dbReference type="SAM" id="MobiDB-lite"/>
    </source>
</evidence>
<dbReference type="Pfam" id="PF18108">
    <property type="entry name" value="QSOX_Trx1"/>
    <property type="match status" value="1"/>
</dbReference>
<dbReference type="SUPFAM" id="SSF69000">
    <property type="entry name" value="FAD-dependent thiol oxidase"/>
    <property type="match status" value="1"/>
</dbReference>
<dbReference type="PANTHER" id="PTHR22897:SF7">
    <property type="entry name" value="SULFHYDRYL OXIDASE 2"/>
    <property type="match status" value="1"/>
</dbReference>
<dbReference type="Gene3D" id="3.40.30.10">
    <property type="entry name" value="Glutaredoxin"/>
    <property type="match status" value="2"/>
</dbReference>
<dbReference type="GeneID" id="105004149"/>
<accession>A0A6P3J0A0</accession>
<keyword evidence="6" id="KW-1015">Disulfide bond</keyword>
<dbReference type="OrthoDB" id="59470at2759"/>
<keyword evidence="10" id="KW-1185">Reference proteome</keyword>
<dbReference type="InterPro" id="IPR041269">
    <property type="entry name" value="QSOX_Trx1"/>
</dbReference>
<evidence type="ECO:0000313" key="10">
    <source>
        <dbReference type="Proteomes" id="UP000515208"/>
    </source>
</evidence>
<sequence>MTCSQAVPKPAEEPAKSRSCFSDWAAAIRVAALDCAEEKNQEVCRAYDIHFYPTFRYFKAFTKDFTTGENFKGPDRELQTVRRTMINFLQNHTDGNRPPACPSLDPIRPSDVLSLIDKRGDRYVAVLLEDDSSYVGREVILDLIPYESIEVRRALGSDTAFLQKLGVPSLPSCYLIYPNGSHGPVTVGKPLRSFFSSYLRSLPGVRKKPGSLPGRPSREESSEAVVWRDFDRSKLYTADLESGLHHLLRVELAAHRSLAGAELKTLKDFITVLAKLFPGRPPVRKLLEMLQEWLASLPLDRIPYDAVLDLVNNKMRVRWPLCRGKSARGPLAAPVSLVCSPGFHDDLPLLPRPGSWDRSPVGLLSGWELSALDSEAGAPGSTAPLGAKEGLQGLGVTSATACGSDTPGPGWGDMAHLSGTGALDVYAPGLGVGRGRSAEDTEVVTKREASSQDALQKHRGAAAHGLWAARDRRTARETSGIRPLAAPAQAQPWGLLVGQEGWHMGHRPWPLGWSWGWGSWWTWPLQASGLFPGDQHGPWSRSNSWTQAAACPWGVHVWCSVKRVSSSVWWPWTPGKEPVSPWGLACGPCQALTRPGSPDSSADPEVLATVGCLGPSTGLEDDPQAVLQTIRRYVHVFFGCKECGEHFEEMAKESIDSVKTPDQAILWLWKKHNLVNSRLAGEQKPLGGPACTGPGVGGGGCLPVGPRPGSLWDQVGLVVTPLWQRSALAQSARPQPSCPEQAQCAVCTPPSRLWDPKGERPGREVLMALWLLPSAACPEHPTNEADLGGPGEGAPAPGEKQEGSQAPPEQPPADHGAESLRPPSLLPPRARLTERSQPGLDLLLGSRAGGEGRRGAEAAAAFLGMGFSSLDMSLCVVLYVASSLFLMVMYFFFRVRSKRWKVKHHHPSV</sequence>
<evidence type="ECO:0000256" key="5">
    <source>
        <dbReference type="ARBA" id="ARBA00023002"/>
    </source>
</evidence>
<dbReference type="FunFam" id="3.40.30.10:FF:000080">
    <property type="entry name" value="Sulfhydryl oxidase"/>
    <property type="match status" value="1"/>
</dbReference>
<dbReference type="GO" id="GO:0003756">
    <property type="term" value="F:protein disulfide isomerase activity"/>
    <property type="evidence" value="ECO:0007669"/>
    <property type="project" value="TreeGrafter"/>
</dbReference>
<dbReference type="GO" id="GO:0005615">
    <property type="term" value="C:extracellular space"/>
    <property type="evidence" value="ECO:0007669"/>
    <property type="project" value="TreeGrafter"/>
</dbReference>
<dbReference type="Gene3D" id="1.20.120.1960">
    <property type="entry name" value="QSOX sulfhydryl oxidase domain"/>
    <property type="match status" value="1"/>
</dbReference>
<evidence type="ECO:0000256" key="4">
    <source>
        <dbReference type="ARBA" id="ARBA00022827"/>
    </source>
</evidence>
<organism evidence="10 11">
    <name type="scientific">Bison bison bison</name>
    <name type="common">North American plains bison</name>
    <dbReference type="NCBI Taxonomy" id="43346"/>
    <lineage>
        <taxon>Eukaryota</taxon>
        <taxon>Metazoa</taxon>
        <taxon>Chordata</taxon>
        <taxon>Craniata</taxon>
        <taxon>Vertebrata</taxon>
        <taxon>Euteleostomi</taxon>
        <taxon>Mammalia</taxon>
        <taxon>Eutheria</taxon>
        <taxon>Laurasiatheria</taxon>
        <taxon>Artiodactyla</taxon>
        <taxon>Ruminantia</taxon>
        <taxon>Pecora</taxon>
        <taxon>Bovidae</taxon>
        <taxon>Bovinae</taxon>
        <taxon>Bison</taxon>
    </lineage>
</organism>
<dbReference type="PROSITE" id="PS51324">
    <property type="entry name" value="ERV_ALR"/>
    <property type="match status" value="1"/>
</dbReference>
<keyword evidence="4 7" id="KW-0274">FAD</keyword>
<protein>
    <recommendedName>
        <fullName evidence="7">Sulfhydryl oxidase</fullName>
        <ecNumber evidence="7">1.8.3.2</ecNumber>
    </recommendedName>
</protein>
<keyword evidence="7" id="KW-0812">Transmembrane</keyword>
<feature type="compositionally biased region" description="Low complexity" evidence="8">
    <location>
        <begin position="819"/>
        <end position="830"/>
    </location>
</feature>
<keyword evidence="5 7" id="KW-0560">Oxidoreductase</keyword>
<comment type="similarity">
    <text evidence="7">Belongs to the quiescin-sulfhydryl oxidase (QSOX) family.</text>
</comment>
<dbReference type="Pfam" id="PF18371">
    <property type="entry name" value="FAD_SOX"/>
    <property type="match status" value="1"/>
</dbReference>
<comment type="function">
    <text evidence="7">Catalyzes the oxidation of sulfhydryl groups in peptide and protein thiols to disulfides with the reduction of oxygen to hydrogen peroxide.</text>
</comment>
<dbReference type="FunFam" id="1.20.120.1960:FF:000001">
    <property type="entry name" value="Sulfhydryl oxidase"/>
    <property type="match status" value="1"/>
</dbReference>
<dbReference type="InterPro" id="IPR036774">
    <property type="entry name" value="ERV/ALR_sulphydryl_oxid_sf"/>
</dbReference>
<dbReference type="InterPro" id="IPR017905">
    <property type="entry name" value="ERV/ALR_sulphydryl_oxidase"/>
</dbReference>
<feature type="region of interest" description="Disordered" evidence="8">
    <location>
        <begin position="777"/>
        <end position="831"/>
    </location>
</feature>
<feature type="transmembrane region" description="Helical" evidence="7">
    <location>
        <begin position="876"/>
        <end position="893"/>
    </location>
</feature>
<evidence type="ECO:0000256" key="6">
    <source>
        <dbReference type="ARBA" id="ARBA00023157"/>
    </source>
</evidence>
<evidence type="ECO:0000259" key="9">
    <source>
        <dbReference type="PROSITE" id="PS51324"/>
    </source>
</evidence>
<feature type="domain" description="ERV/ALR sulfhydryl oxidase" evidence="9">
    <location>
        <begin position="570"/>
        <end position="696"/>
    </location>
</feature>
<keyword evidence="2 7" id="KW-0285">Flavoprotein</keyword>
<proteinExistence type="inferred from homology"/>
<dbReference type="GO" id="GO:0006457">
    <property type="term" value="P:protein folding"/>
    <property type="evidence" value="ECO:0007669"/>
    <property type="project" value="TreeGrafter"/>
</dbReference>
<dbReference type="Proteomes" id="UP000515208">
    <property type="component" value="Unplaced"/>
</dbReference>
<evidence type="ECO:0000313" key="11">
    <source>
        <dbReference type="RefSeq" id="XP_010859986.1"/>
    </source>
</evidence>
<dbReference type="InterPro" id="IPR040986">
    <property type="entry name" value="QSOX_FAD-bd_dom"/>
</dbReference>
<dbReference type="EC" id="1.8.3.2" evidence="7"/>
<reference evidence="11" key="1">
    <citation type="submission" date="2025-08" db="UniProtKB">
        <authorList>
            <consortium name="RefSeq"/>
        </authorList>
    </citation>
    <scope>IDENTIFICATION</scope>
    <source>
        <tissue evidence="11">Blood</tissue>
    </source>
</reference>
<evidence type="ECO:0000256" key="1">
    <source>
        <dbReference type="ARBA" id="ARBA00001974"/>
    </source>
</evidence>
<evidence type="ECO:0000256" key="2">
    <source>
        <dbReference type="ARBA" id="ARBA00022630"/>
    </source>
</evidence>
<evidence type="ECO:0000256" key="3">
    <source>
        <dbReference type="ARBA" id="ARBA00022729"/>
    </source>
</evidence>
<gene>
    <name evidence="11" type="primary">QSOX2</name>
</gene>
<dbReference type="InterPro" id="IPR039798">
    <property type="entry name" value="Sulfhydryl_oxidase"/>
</dbReference>
<dbReference type="GO" id="GO:0016971">
    <property type="term" value="F:flavin-dependent sulfhydryl oxidase activity"/>
    <property type="evidence" value="ECO:0007669"/>
    <property type="project" value="InterPro"/>
</dbReference>
<dbReference type="PANTHER" id="PTHR22897">
    <property type="entry name" value="QUIESCIN Q6-RELATED SULFHYDRYL OXIDASE"/>
    <property type="match status" value="1"/>
</dbReference>
<dbReference type="CTD" id="169714"/>
<dbReference type="AlphaFoldDB" id="A0A6P3J0A0"/>
<dbReference type="Gene3D" id="1.20.120.310">
    <property type="entry name" value="ERV/ALR sulfhydryl oxidase domain"/>
    <property type="match status" value="1"/>
</dbReference>
<keyword evidence="3" id="KW-0732">Signal</keyword>
<name>A0A6P3J0A0_BISBB</name>
<keyword evidence="7" id="KW-1133">Transmembrane helix</keyword>
<dbReference type="GO" id="GO:0000139">
    <property type="term" value="C:Golgi membrane"/>
    <property type="evidence" value="ECO:0007669"/>
    <property type="project" value="TreeGrafter"/>
</dbReference>
<keyword evidence="7" id="KW-0472">Membrane</keyword>
<dbReference type="KEGG" id="bbis:105004149"/>
<comment type="catalytic activity">
    <reaction evidence="7">
        <text>2 R'C(R)SH + O2 = R'C(R)S-S(R)CR' + H2O2</text>
        <dbReference type="Rhea" id="RHEA:17357"/>
        <dbReference type="ChEBI" id="CHEBI:15379"/>
        <dbReference type="ChEBI" id="CHEBI:16240"/>
        <dbReference type="ChEBI" id="CHEBI:16520"/>
        <dbReference type="ChEBI" id="CHEBI:17412"/>
        <dbReference type="EC" id="1.8.3.2"/>
    </reaction>
</comment>
<comment type="cofactor">
    <cofactor evidence="1 7">
        <name>FAD</name>
        <dbReference type="ChEBI" id="CHEBI:57692"/>
    </cofactor>
</comment>
<dbReference type="InterPro" id="IPR042568">
    <property type="entry name" value="QSOX_FAD-bd_sf"/>
</dbReference>
<evidence type="ECO:0000256" key="7">
    <source>
        <dbReference type="RuleBase" id="RU371123"/>
    </source>
</evidence>
<dbReference type="RefSeq" id="XP_010859986.1">
    <property type="nucleotide sequence ID" value="XM_010861684.1"/>
</dbReference>